<organism evidence="1 2">
    <name type="scientific">Necator americanus</name>
    <name type="common">Human hookworm</name>
    <dbReference type="NCBI Taxonomy" id="51031"/>
    <lineage>
        <taxon>Eukaryota</taxon>
        <taxon>Metazoa</taxon>
        <taxon>Ecdysozoa</taxon>
        <taxon>Nematoda</taxon>
        <taxon>Chromadorea</taxon>
        <taxon>Rhabditida</taxon>
        <taxon>Rhabditina</taxon>
        <taxon>Rhabditomorpha</taxon>
        <taxon>Strongyloidea</taxon>
        <taxon>Ancylostomatidae</taxon>
        <taxon>Bunostominae</taxon>
        <taxon>Necator</taxon>
    </lineage>
</organism>
<sequence>MFAARESENGLNLAVYSRTKRLRSAREIGPTPAHLQNPNRLRLPPSPSDAITTLFIIKAIKKTR</sequence>
<protein>
    <submittedName>
        <fullName evidence="1">Uncharacterized protein</fullName>
    </submittedName>
</protein>
<dbReference type="AlphaFoldDB" id="W2SXS6"/>
<keyword evidence="2" id="KW-1185">Reference proteome</keyword>
<dbReference type="EMBL" id="KI660367">
    <property type="protein sequence ID" value="ETN74328.1"/>
    <property type="molecule type" value="Genomic_DNA"/>
</dbReference>
<dbReference type="KEGG" id="nai:NECAME_13038"/>
<reference evidence="2" key="1">
    <citation type="journal article" date="2014" name="Nat. Genet.">
        <title>Genome of the human hookworm Necator americanus.</title>
        <authorList>
            <person name="Tang Y.T."/>
            <person name="Gao X."/>
            <person name="Rosa B.A."/>
            <person name="Abubucker S."/>
            <person name="Hallsworth-Pepin K."/>
            <person name="Martin J."/>
            <person name="Tyagi R."/>
            <person name="Heizer E."/>
            <person name="Zhang X."/>
            <person name="Bhonagiri-Palsikar V."/>
            <person name="Minx P."/>
            <person name="Warren W.C."/>
            <person name="Wang Q."/>
            <person name="Zhan B."/>
            <person name="Hotez P.J."/>
            <person name="Sternberg P.W."/>
            <person name="Dougall A."/>
            <person name="Gaze S.T."/>
            <person name="Mulvenna J."/>
            <person name="Sotillo J."/>
            <person name="Ranganathan S."/>
            <person name="Rabelo E.M."/>
            <person name="Wilson R.K."/>
            <person name="Felgner P.L."/>
            <person name="Bethony J."/>
            <person name="Hawdon J.M."/>
            <person name="Gasser R.B."/>
            <person name="Loukas A."/>
            <person name="Mitreva M."/>
        </authorList>
    </citation>
    <scope>NUCLEOTIDE SEQUENCE [LARGE SCALE GENOMIC DNA]</scope>
</reference>
<evidence type="ECO:0000313" key="1">
    <source>
        <dbReference type="EMBL" id="ETN74328.1"/>
    </source>
</evidence>
<evidence type="ECO:0000313" key="2">
    <source>
        <dbReference type="Proteomes" id="UP000053676"/>
    </source>
</evidence>
<accession>W2SXS6</accession>
<name>W2SXS6_NECAM</name>
<proteinExistence type="predicted"/>
<gene>
    <name evidence="1" type="ORF">NECAME_13038</name>
</gene>
<dbReference type="Proteomes" id="UP000053676">
    <property type="component" value="Unassembled WGS sequence"/>
</dbReference>